<dbReference type="AlphaFoldDB" id="A0A4Q7MWE8"/>
<keyword evidence="2 7" id="KW-0813">Transport</keyword>
<organism evidence="9 10">
    <name type="scientific">Kerstersia gyiorum</name>
    <dbReference type="NCBI Taxonomy" id="206506"/>
    <lineage>
        <taxon>Bacteria</taxon>
        <taxon>Pseudomonadati</taxon>
        <taxon>Pseudomonadota</taxon>
        <taxon>Betaproteobacteria</taxon>
        <taxon>Burkholderiales</taxon>
        <taxon>Alcaligenaceae</taxon>
        <taxon>Kerstersia</taxon>
    </lineage>
</organism>
<comment type="subunit">
    <text evidence="7">The complex comprises the extracytoplasmic solute receptor protein and the two transmembrane proteins.</text>
</comment>
<feature type="transmembrane region" description="Helical" evidence="7">
    <location>
        <begin position="146"/>
        <end position="166"/>
    </location>
</feature>
<comment type="caution">
    <text evidence="7">Lacks conserved residue(s) required for the propagation of feature annotation.</text>
</comment>
<dbReference type="GeneID" id="99727947"/>
<sequence length="189" mass="20688">MNEAHPTGMDPSTLSLPSRLHRLLEPVCRGFSLAGGLVLVALIIMSLISLVGRKLFATPIRGDMELMEMGAAIAIAAFLPLCELHGRHIKADAFTLWAPARVNRRLDIFAHLLMLLAASLLLWRTFLQMQDNMEYGDVSTLLSVPMWIPMMLLLPSLLLLALAALARILDLLKIGREETAAAAQQGVQA</sequence>
<evidence type="ECO:0000256" key="6">
    <source>
        <dbReference type="ARBA" id="ARBA00023136"/>
    </source>
</evidence>
<reference evidence="9 10" key="1">
    <citation type="submission" date="2019-02" db="EMBL/GenBank/DDBJ databases">
        <title>Genomic Encyclopedia of Type Strains, Phase IV (KMG-IV): sequencing the most valuable type-strain genomes for metagenomic binning, comparative biology and taxonomic classification.</title>
        <authorList>
            <person name="Goeker M."/>
        </authorList>
    </citation>
    <scope>NUCLEOTIDE SEQUENCE [LARGE SCALE GENOMIC DNA]</scope>
    <source>
        <strain evidence="9 10">DSM 16618</strain>
    </source>
</reference>
<dbReference type="GO" id="GO:0022857">
    <property type="term" value="F:transmembrane transporter activity"/>
    <property type="evidence" value="ECO:0007669"/>
    <property type="project" value="UniProtKB-UniRule"/>
</dbReference>
<comment type="similarity">
    <text evidence="7">Belongs to the TRAP transporter small permease family.</text>
</comment>
<dbReference type="EMBL" id="SGWZ01000001">
    <property type="protein sequence ID" value="RZS73358.1"/>
    <property type="molecule type" value="Genomic_DNA"/>
</dbReference>
<comment type="function">
    <text evidence="7">Part of the tripartite ATP-independent periplasmic (TRAP) transport system.</text>
</comment>
<proteinExistence type="inferred from homology"/>
<evidence type="ECO:0000256" key="1">
    <source>
        <dbReference type="ARBA" id="ARBA00004651"/>
    </source>
</evidence>
<accession>A0A4Q7MWE8</accession>
<keyword evidence="3" id="KW-1003">Cell membrane</keyword>
<keyword evidence="6 7" id="KW-0472">Membrane</keyword>
<comment type="subcellular location">
    <subcellularLocation>
        <location evidence="7">Cell inner membrane</location>
        <topology evidence="7">Multi-pass membrane protein</topology>
    </subcellularLocation>
    <subcellularLocation>
        <location evidence="1">Cell membrane</location>
        <topology evidence="1">Multi-pass membrane protein</topology>
    </subcellularLocation>
</comment>
<feature type="transmembrane region" description="Helical" evidence="7">
    <location>
        <begin position="27"/>
        <end position="49"/>
    </location>
</feature>
<dbReference type="GO" id="GO:0005886">
    <property type="term" value="C:plasma membrane"/>
    <property type="evidence" value="ECO:0007669"/>
    <property type="project" value="UniProtKB-SubCell"/>
</dbReference>
<protein>
    <recommendedName>
        <fullName evidence="7">TRAP transporter small permease protein</fullName>
    </recommendedName>
</protein>
<evidence type="ECO:0000256" key="4">
    <source>
        <dbReference type="ARBA" id="ARBA00022692"/>
    </source>
</evidence>
<dbReference type="InterPro" id="IPR055348">
    <property type="entry name" value="DctQ"/>
</dbReference>
<dbReference type="Proteomes" id="UP000292039">
    <property type="component" value="Unassembled WGS sequence"/>
</dbReference>
<dbReference type="RefSeq" id="WP_068367498.1">
    <property type="nucleotide sequence ID" value="NZ_CBCSEB010000010.1"/>
</dbReference>
<name>A0A4Q7MWE8_9BURK</name>
<dbReference type="Pfam" id="PF04290">
    <property type="entry name" value="DctQ"/>
    <property type="match status" value="1"/>
</dbReference>
<feature type="transmembrane region" description="Helical" evidence="7">
    <location>
        <begin position="106"/>
        <end position="126"/>
    </location>
</feature>
<evidence type="ECO:0000313" key="9">
    <source>
        <dbReference type="EMBL" id="RZS73358.1"/>
    </source>
</evidence>
<keyword evidence="7" id="KW-0997">Cell inner membrane</keyword>
<evidence type="ECO:0000259" key="8">
    <source>
        <dbReference type="Pfam" id="PF04290"/>
    </source>
</evidence>
<keyword evidence="5 7" id="KW-1133">Transmembrane helix</keyword>
<evidence type="ECO:0000256" key="2">
    <source>
        <dbReference type="ARBA" id="ARBA00022448"/>
    </source>
</evidence>
<comment type="caution">
    <text evidence="9">The sequence shown here is derived from an EMBL/GenBank/DDBJ whole genome shotgun (WGS) entry which is preliminary data.</text>
</comment>
<feature type="domain" description="Tripartite ATP-independent periplasmic transporters DctQ component" evidence="8">
    <location>
        <begin position="43"/>
        <end position="172"/>
    </location>
</feature>
<evidence type="ECO:0000256" key="5">
    <source>
        <dbReference type="ARBA" id="ARBA00022989"/>
    </source>
</evidence>
<gene>
    <name evidence="9" type="ORF">EV679_0549</name>
</gene>
<evidence type="ECO:0000313" key="10">
    <source>
        <dbReference type="Proteomes" id="UP000292039"/>
    </source>
</evidence>
<evidence type="ECO:0000256" key="7">
    <source>
        <dbReference type="RuleBase" id="RU369079"/>
    </source>
</evidence>
<keyword evidence="4 7" id="KW-0812">Transmembrane</keyword>
<evidence type="ECO:0000256" key="3">
    <source>
        <dbReference type="ARBA" id="ARBA00022475"/>
    </source>
</evidence>